<keyword evidence="1" id="KW-0175">Coiled coil</keyword>
<evidence type="ECO:0000313" key="4">
    <source>
        <dbReference type="EMBL" id="GEW49022.1"/>
    </source>
</evidence>
<feature type="region of interest" description="Disordered" evidence="2">
    <location>
        <begin position="496"/>
        <end position="515"/>
    </location>
</feature>
<evidence type="ECO:0000256" key="2">
    <source>
        <dbReference type="SAM" id="MobiDB-lite"/>
    </source>
</evidence>
<dbReference type="EMBL" id="BKCJ010060552">
    <property type="protein sequence ID" value="GEW49022.1"/>
    <property type="molecule type" value="Genomic_DNA"/>
</dbReference>
<dbReference type="AlphaFoldDB" id="A0A699GU70"/>
<organism evidence="4">
    <name type="scientific">Tanacetum cinerariifolium</name>
    <name type="common">Dalmatian daisy</name>
    <name type="synonym">Chrysanthemum cinerariifolium</name>
    <dbReference type="NCBI Taxonomy" id="118510"/>
    <lineage>
        <taxon>Eukaryota</taxon>
        <taxon>Viridiplantae</taxon>
        <taxon>Streptophyta</taxon>
        <taxon>Embryophyta</taxon>
        <taxon>Tracheophyta</taxon>
        <taxon>Spermatophyta</taxon>
        <taxon>Magnoliopsida</taxon>
        <taxon>eudicotyledons</taxon>
        <taxon>Gunneridae</taxon>
        <taxon>Pentapetalae</taxon>
        <taxon>asterids</taxon>
        <taxon>campanulids</taxon>
        <taxon>Asterales</taxon>
        <taxon>Asteraceae</taxon>
        <taxon>Asteroideae</taxon>
        <taxon>Anthemideae</taxon>
        <taxon>Anthemidinae</taxon>
        <taxon>Tanacetum</taxon>
    </lineage>
</organism>
<feature type="coiled-coil region" evidence="1">
    <location>
        <begin position="522"/>
        <end position="574"/>
    </location>
</feature>
<dbReference type="InterPro" id="IPR013103">
    <property type="entry name" value="RVT_2"/>
</dbReference>
<proteinExistence type="predicted"/>
<evidence type="ECO:0000259" key="3">
    <source>
        <dbReference type="Pfam" id="PF07727"/>
    </source>
</evidence>
<accession>A0A699GU70</accession>
<dbReference type="Pfam" id="PF07727">
    <property type="entry name" value="RVT_2"/>
    <property type="match status" value="1"/>
</dbReference>
<dbReference type="SUPFAM" id="SSF56672">
    <property type="entry name" value="DNA/RNA polymerases"/>
    <property type="match status" value="1"/>
</dbReference>
<feature type="region of interest" description="Disordered" evidence="2">
    <location>
        <begin position="708"/>
        <end position="738"/>
    </location>
</feature>
<dbReference type="InterPro" id="IPR043502">
    <property type="entry name" value="DNA/RNA_pol_sf"/>
</dbReference>
<name>A0A699GU70_TANCI</name>
<feature type="region of interest" description="Disordered" evidence="2">
    <location>
        <begin position="423"/>
        <end position="487"/>
    </location>
</feature>
<dbReference type="PANTHER" id="PTHR11439:SF495">
    <property type="entry name" value="REVERSE TRANSCRIPTASE, RNA-DEPENDENT DNA POLYMERASE-RELATED"/>
    <property type="match status" value="1"/>
</dbReference>
<dbReference type="CDD" id="cd09272">
    <property type="entry name" value="RNase_HI_RT_Ty1"/>
    <property type="match status" value="1"/>
</dbReference>
<sequence>MAKQREARLITFINRQRRTNHKDFKNCLFACFLSYMEPTKVTHALDDESYVEAIQEELLQFKLLNVWTLVDLPHVKRAIGTKWVYRNKRDQRGIVVRNKARLVVQGRHKQEEGINYDEVFALVARIEEIKLFLACASFMNFTVYQMDVKSAFLYGTIKEEVYVSQPPGFVDPQFSDKVYKVEKSIYGLHQAPRAWYETLLNYLLENRFRRRTIDKTLFIKKIKNDILLVQVYVDDIIFGSTKRSLNSDYAGASLDRKSTTGGCQFLGSRLISWQCKKQIIMANSIIEAEYIASSSCCRQVLWIQNQLLNYRYNFMQTKIHVDNESAIYVVKNPVYHSKTKHIEIRHHFIRDSYEKRLIEIVKIHTDSNVADLLTKAFDVTSSKTVDFVKQIHAIVDGKALVILESLVRSDLLFDDEDAPTKHILQSPTTYQRKRKTQTCRRTQKDTELPQTSVPMKLGADEAINQEEGDRPNEPPLTNGHTSKSGEGRLEENIKLTDTVPTPHDSPLAGGYTPGSDEGRITLAELMETCKILSIRVTQLETELSTTKVVYNKAFVTLTNRVKKLESQLKQKSSKAFIHSSDEEGPSVHIEDSPKQGRIIEEMDKDENINLVSEQGEAQETVEHSRGDNDETLIETLLNIKKSSTKDKGKGIIPETELPKKLKKKEMIQLSLDEELAENLYAEELAKKEARQEQERYNLKKALELQRHLDQRKESQGSSKKQRLDQQTEEKAEAQGDSDQEVKELKLYMRIIPGEEIAIEAIPLAIKPLVIIDYKIVKEGKISTYHITRADGSTRR</sequence>
<dbReference type="PANTHER" id="PTHR11439">
    <property type="entry name" value="GAG-POL-RELATED RETROTRANSPOSON"/>
    <property type="match status" value="1"/>
</dbReference>
<evidence type="ECO:0000256" key="1">
    <source>
        <dbReference type="SAM" id="Coils"/>
    </source>
</evidence>
<gene>
    <name evidence="4" type="ORF">Tci_220998</name>
</gene>
<protein>
    <submittedName>
        <fullName evidence="4">Putative ribonuclease H-like domain-containing protein</fullName>
    </submittedName>
</protein>
<comment type="caution">
    <text evidence="4">The sequence shown here is derived from an EMBL/GenBank/DDBJ whole genome shotgun (WGS) entry which is preliminary data.</text>
</comment>
<reference evidence="4" key="1">
    <citation type="journal article" date="2019" name="Sci. Rep.">
        <title>Draft genome of Tanacetum cinerariifolium, the natural source of mosquito coil.</title>
        <authorList>
            <person name="Yamashiro T."/>
            <person name="Shiraishi A."/>
            <person name="Satake H."/>
            <person name="Nakayama K."/>
        </authorList>
    </citation>
    <scope>NUCLEOTIDE SEQUENCE</scope>
</reference>
<feature type="compositionally biased region" description="Basic and acidic residues" evidence="2">
    <location>
        <begin position="721"/>
        <end position="738"/>
    </location>
</feature>
<feature type="domain" description="Reverse transcriptase Ty1/copia-type" evidence="3">
    <location>
        <begin position="65"/>
        <end position="243"/>
    </location>
</feature>